<feature type="region of interest" description="Disordered" evidence="1">
    <location>
        <begin position="1"/>
        <end position="134"/>
    </location>
</feature>
<dbReference type="VEuPathDB" id="FungiDB:MELLADRAFT_85342"/>
<name>F4SD22_MELLP</name>
<dbReference type="InParanoid" id="F4SD22"/>
<feature type="compositionally biased region" description="Basic residues" evidence="1">
    <location>
        <begin position="59"/>
        <end position="69"/>
    </location>
</feature>
<feature type="compositionally biased region" description="Basic and acidic residues" evidence="1">
    <location>
        <begin position="583"/>
        <end position="627"/>
    </location>
</feature>
<reference evidence="3" key="1">
    <citation type="journal article" date="2011" name="Proc. Natl. Acad. Sci. U.S.A.">
        <title>Obligate biotrophy features unraveled by the genomic analysis of rust fungi.</title>
        <authorList>
            <person name="Duplessis S."/>
            <person name="Cuomo C.A."/>
            <person name="Lin Y.-C."/>
            <person name="Aerts A."/>
            <person name="Tisserant E."/>
            <person name="Veneault-Fourrey C."/>
            <person name="Joly D.L."/>
            <person name="Hacquard S."/>
            <person name="Amselem J."/>
            <person name="Cantarel B.L."/>
            <person name="Chiu R."/>
            <person name="Coutinho P.M."/>
            <person name="Feau N."/>
            <person name="Field M."/>
            <person name="Frey P."/>
            <person name="Gelhaye E."/>
            <person name="Goldberg J."/>
            <person name="Grabherr M.G."/>
            <person name="Kodira C.D."/>
            <person name="Kohler A."/>
            <person name="Kuees U."/>
            <person name="Lindquist E.A."/>
            <person name="Lucas S.M."/>
            <person name="Mago R."/>
            <person name="Mauceli E."/>
            <person name="Morin E."/>
            <person name="Murat C."/>
            <person name="Pangilinan J.L."/>
            <person name="Park R."/>
            <person name="Pearson M."/>
            <person name="Quesneville H."/>
            <person name="Rouhier N."/>
            <person name="Sakthikumar S."/>
            <person name="Salamov A.A."/>
            <person name="Schmutz J."/>
            <person name="Selles B."/>
            <person name="Shapiro H."/>
            <person name="Tanguay P."/>
            <person name="Tuskan G.A."/>
            <person name="Henrissat B."/>
            <person name="Van de Peer Y."/>
            <person name="Rouze P."/>
            <person name="Ellis J.G."/>
            <person name="Dodds P.N."/>
            <person name="Schein J.E."/>
            <person name="Zhong S."/>
            <person name="Hamelin R.C."/>
            <person name="Grigoriev I.V."/>
            <person name="Szabo L.J."/>
            <person name="Martin F."/>
        </authorList>
    </citation>
    <scope>NUCLEOTIDE SEQUENCE [LARGE SCALE GENOMIC DNA]</scope>
    <source>
        <strain evidence="3">98AG31 / pathotype 3-4-7</strain>
    </source>
</reference>
<gene>
    <name evidence="2" type="ORF">MELLADRAFT_85342</name>
</gene>
<feature type="region of interest" description="Disordered" evidence="1">
    <location>
        <begin position="292"/>
        <end position="318"/>
    </location>
</feature>
<dbReference type="RefSeq" id="XP_007419271.1">
    <property type="nucleotide sequence ID" value="XM_007419209.1"/>
</dbReference>
<dbReference type="EMBL" id="GL883232">
    <property type="protein sequence ID" value="EGF97455.1"/>
    <property type="molecule type" value="Genomic_DNA"/>
</dbReference>
<feature type="region of interest" description="Disordered" evidence="1">
    <location>
        <begin position="254"/>
        <end position="274"/>
    </location>
</feature>
<feature type="compositionally biased region" description="Polar residues" evidence="1">
    <location>
        <begin position="297"/>
        <end position="317"/>
    </location>
</feature>
<evidence type="ECO:0000313" key="3">
    <source>
        <dbReference type="Proteomes" id="UP000001072"/>
    </source>
</evidence>
<feature type="region of interest" description="Disordered" evidence="1">
    <location>
        <begin position="557"/>
        <end position="637"/>
    </location>
</feature>
<dbReference type="AlphaFoldDB" id="F4SD22"/>
<protein>
    <submittedName>
        <fullName evidence="2">Uncharacterized protein</fullName>
    </submittedName>
</protein>
<feature type="compositionally biased region" description="Polar residues" evidence="1">
    <location>
        <begin position="1"/>
        <end position="12"/>
    </location>
</feature>
<dbReference type="GeneID" id="18933803"/>
<evidence type="ECO:0000256" key="1">
    <source>
        <dbReference type="SAM" id="MobiDB-lite"/>
    </source>
</evidence>
<dbReference type="Proteomes" id="UP000001072">
    <property type="component" value="Unassembled WGS sequence"/>
</dbReference>
<organism evidence="3">
    <name type="scientific">Melampsora larici-populina (strain 98AG31 / pathotype 3-4-7)</name>
    <name type="common">Poplar leaf rust fungus</name>
    <dbReference type="NCBI Taxonomy" id="747676"/>
    <lineage>
        <taxon>Eukaryota</taxon>
        <taxon>Fungi</taxon>
        <taxon>Dikarya</taxon>
        <taxon>Basidiomycota</taxon>
        <taxon>Pucciniomycotina</taxon>
        <taxon>Pucciniomycetes</taxon>
        <taxon>Pucciniales</taxon>
        <taxon>Melampsoraceae</taxon>
        <taxon>Melampsora</taxon>
    </lineage>
</organism>
<keyword evidence="3" id="KW-1185">Reference proteome</keyword>
<dbReference type="KEGG" id="mlr:MELLADRAFT_85342"/>
<sequence length="678" mass="73916">MSTNDTQTSNVEKFNAIMRRTSDRLRGGSVPPLESEQTVHPPLDPDQPPSSITTESQRGRGRGRGRRNARGSTRPATQATTGDRAPIVTLTVPRIGGNSTPDATPASSSALDTEGNSLSADTPVGGNPSGQTPLRLRLSTCQLRSLNPPTSGDAASAMNLPSTIRCVMPPCVMPPWSMIISKDLGLKMFFLSGSHSLLRLAAGSPSRRNTIDGVGISPPKGFHSWLSAMGLAVVKQSDTTGTSVQNVTAALRNVPRNPSNSVPRVQPGVPALPQRPVVKPANPVVREVICLDGTGGTSNAPEKSPSDVGSTKATSNIKPEVSDEGIENTGLVALSKHWDDKIRPLEGYLPLSIFNINWLKMDLLKHSQRPKTYKDKDGEKYHGLSVPSEWKMTFGEWVTAFDLCVTYLYYYKHDRLADRFKIHKENVFAIMRDRLSWPMAFRYNLAIRTTVLTFRNADGKVANPALVNETFERNARLDSERLGDFDPRFTDINPYADGQCKANINPLTGELLRPGANPFQANTSNQFGYGSTKPNARSWTYANQAHYKGPGSVGYFNGGDDRASGNRVTRGRGRGGGYNSNGNREEGLRGRRGGHDGYDSRRAEGSGAWRRDDRRDKRKGDEREPHGPRFGGNGKAKRTNGCCAGVCSPPLPGRVLSAIQEICNFYLELSDRDQCRAV</sequence>
<proteinExistence type="predicted"/>
<accession>F4SD22</accession>
<dbReference type="HOGENOM" id="CLU_026022_0_0_1"/>
<evidence type="ECO:0000313" key="2">
    <source>
        <dbReference type="EMBL" id="EGF97455.1"/>
    </source>
</evidence>
<feature type="compositionally biased region" description="Low complexity" evidence="1">
    <location>
        <begin position="99"/>
        <end position="113"/>
    </location>
</feature>